<dbReference type="AlphaFoldDB" id="A0A510DRX1"/>
<evidence type="ECO:0000313" key="2">
    <source>
        <dbReference type="Proteomes" id="UP000322983"/>
    </source>
</evidence>
<reference evidence="1 2" key="1">
    <citation type="journal article" date="2020" name="Int. J. Syst. Evol. Microbiol.">
        <title>Sulfuracidifex tepidarius gen. nov., sp. nov. and transfer of Sulfolobus metallicus Huber and Stetter 1992 to the genus Sulfuracidifex as Sulfuracidifex metallicus comb. nov.</title>
        <authorList>
            <person name="Itoh T."/>
            <person name="Miura T."/>
            <person name="Sakai H.D."/>
            <person name="Kato S."/>
            <person name="Ohkuma M."/>
            <person name="Takashina T."/>
        </authorList>
    </citation>
    <scope>NUCLEOTIDE SEQUENCE [LARGE SCALE GENOMIC DNA]</scope>
    <source>
        <strain evidence="1 2">IC-006</strain>
    </source>
</reference>
<proteinExistence type="predicted"/>
<evidence type="ECO:0000313" key="1">
    <source>
        <dbReference type="EMBL" id="BBG22885.1"/>
    </source>
</evidence>
<keyword evidence="2" id="KW-1185">Reference proteome</keyword>
<name>A0A510DRX1_9CREN</name>
<organism evidence="1 2">
    <name type="scientific">Sulfuracidifex tepidarius</name>
    <dbReference type="NCBI Taxonomy" id="1294262"/>
    <lineage>
        <taxon>Archaea</taxon>
        <taxon>Thermoproteota</taxon>
        <taxon>Thermoprotei</taxon>
        <taxon>Sulfolobales</taxon>
        <taxon>Sulfolobaceae</taxon>
        <taxon>Sulfuracidifex</taxon>
    </lineage>
</organism>
<gene>
    <name evidence="1" type="ORF">IC006_0169</name>
</gene>
<sequence length="79" mass="9083">MEKLRNLQVHMMSCITWLSVKLFLTGYRTMKLTTSRLTLTRLSVMVGGSHFSCAPMKLFNVNIDAFVIKVIKKYGKEII</sequence>
<accession>A0A510DRX1</accession>
<dbReference type="KEGG" id="step:IC006_0169"/>
<dbReference type="EMBL" id="AP018929">
    <property type="protein sequence ID" value="BBG22885.1"/>
    <property type="molecule type" value="Genomic_DNA"/>
</dbReference>
<protein>
    <submittedName>
        <fullName evidence="1">Uncharacterized protein</fullName>
    </submittedName>
</protein>
<dbReference type="STRING" id="1294262.GCA_001316085_00977"/>
<dbReference type="Proteomes" id="UP000322983">
    <property type="component" value="Chromosome"/>
</dbReference>